<gene>
    <name evidence="7" type="ORF">HT134_00960</name>
</gene>
<dbReference type="GO" id="GO:0008836">
    <property type="term" value="F:diaminopimelate decarboxylase activity"/>
    <property type="evidence" value="ECO:0007669"/>
    <property type="project" value="TreeGrafter"/>
</dbReference>
<comment type="caution">
    <text evidence="7">The sequence shown here is derived from an EMBL/GenBank/DDBJ whole genome shotgun (WGS) entry which is preliminary data.</text>
</comment>
<dbReference type="InterPro" id="IPR000183">
    <property type="entry name" value="Orn/DAP/Arg_de-COase"/>
</dbReference>
<name>A0A7Y6II79_9ACTN</name>
<dbReference type="PANTHER" id="PTHR43727">
    <property type="entry name" value="DIAMINOPIMELATE DECARBOXYLASE"/>
    <property type="match status" value="1"/>
</dbReference>
<dbReference type="InterPro" id="IPR002433">
    <property type="entry name" value="Orn_de-COase"/>
</dbReference>
<proteinExistence type="inferred from homology"/>
<dbReference type="InterPro" id="IPR029066">
    <property type="entry name" value="PLP-binding_barrel"/>
</dbReference>
<feature type="domain" description="Orn/DAP/Arg decarboxylase 2 N-terminal" evidence="6">
    <location>
        <begin position="28"/>
        <end position="272"/>
    </location>
</feature>
<dbReference type="EMBL" id="JABWGO010000001">
    <property type="protein sequence ID" value="NUW38700.1"/>
    <property type="molecule type" value="Genomic_DNA"/>
</dbReference>
<dbReference type="PRINTS" id="PR01179">
    <property type="entry name" value="ODADCRBXLASE"/>
</dbReference>
<keyword evidence="8" id="KW-1185">Reference proteome</keyword>
<dbReference type="InterPro" id="IPR022644">
    <property type="entry name" value="De-COase2_N"/>
</dbReference>
<evidence type="ECO:0000256" key="3">
    <source>
        <dbReference type="PIRSR" id="PIRSR600183-50"/>
    </source>
</evidence>
<dbReference type="Pfam" id="PF02784">
    <property type="entry name" value="Orn_Arg_deC_N"/>
    <property type="match status" value="1"/>
</dbReference>
<dbReference type="RefSeq" id="WP_175598340.1">
    <property type="nucleotide sequence ID" value="NZ_JABWGO010000001.1"/>
</dbReference>
<dbReference type="PANTHER" id="PTHR43727:SF2">
    <property type="entry name" value="GROUP IV DECARBOXYLASE"/>
    <property type="match status" value="1"/>
</dbReference>
<evidence type="ECO:0000313" key="8">
    <source>
        <dbReference type="Proteomes" id="UP000546126"/>
    </source>
</evidence>
<dbReference type="InterPro" id="IPR022643">
    <property type="entry name" value="De-COase2_C"/>
</dbReference>
<dbReference type="InterPro" id="IPR009006">
    <property type="entry name" value="Ala_racemase/Decarboxylase_C"/>
</dbReference>
<protein>
    <submittedName>
        <fullName evidence="7">Type III PLP-dependent enzyme</fullName>
    </submittedName>
</protein>
<dbReference type="Gene3D" id="2.40.37.10">
    <property type="entry name" value="Lyase, Ornithine Decarboxylase, Chain A, domain 1"/>
    <property type="match status" value="1"/>
</dbReference>
<organism evidence="7 8">
    <name type="scientific">Nonomuraea rhodomycinica</name>
    <dbReference type="NCBI Taxonomy" id="1712872"/>
    <lineage>
        <taxon>Bacteria</taxon>
        <taxon>Bacillati</taxon>
        <taxon>Actinomycetota</taxon>
        <taxon>Actinomycetes</taxon>
        <taxon>Streptosporangiales</taxon>
        <taxon>Streptosporangiaceae</taxon>
        <taxon>Nonomuraea</taxon>
    </lineage>
</organism>
<comment type="similarity">
    <text evidence="4">Belongs to the Orn/Lys/Arg decarboxylase class-II family.</text>
</comment>
<evidence type="ECO:0000259" key="6">
    <source>
        <dbReference type="Pfam" id="PF02784"/>
    </source>
</evidence>
<dbReference type="AlphaFoldDB" id="A0A7Y6II79"/>
<evidence type="ECO:0000256" key="2">
    <source>
        <dbReference type="ARBA" id="ARBA00022898"/>
    </source>
</evidence>
<feature type="modified residue" description="N6-(pyridoxal phosphate)lysine" evidence="3">
    <location>
        <position position="45"/>
    </location>
</feature>
<dbReference type="Proteomes" id="UP000546126">
    <property type="component" value="Unassembled WGS sequence"/>
</dbReference>
<accession>A0A7Y6II79</accession>
<dbReference type="Gene3D" id="3.20.20.10">
    <property type="entry name" value="Alanine racemase"/>
    <property type="match status" value="1"/>
</dbReference>
<reference evidence="7 8" key="1">
    <citation type="submission" date="2020-06" db="EMBL/GenBank/DDBJ databases">
        <authorList>
            <person name="Chanama M."/>
        </authorList>
    </citation>
    <scope>NUCLEOTIDE SEQUENCE [LARGE SCALE GENOMIC DNA]</scope>
    <source>
        <strain evidence="7 8">TBRC6557</strain>
    </source>
</reference>
<feature type="active site" description="Proton donor" evidence="3">
    <location>
        <position position="337"/>
    </location>
</feature>
<evidence type="ECO:0000256" key="4">
    <source>
        <dbReference type="RuleBase" id="RU003737"/>
    </source>
</evidence>
<dbReference type="GO" id="GO:0009089">
    <property type="term" value="P:lysine biosynthetic process via diaminopimelate"/>
    <property type="evidence" value="ECO:0007669"/>
    <property type="project" value="TreeGrafter"/>
</dbReference>
<dbReference type="GO" id="GO:0006596">
    <property type="term" value="P:polyamine biosynthetic process"/>
    <property type="evidence" value="ECO:0007669"/>
    <property type="project" value="InterPro"/>
</dbReference>
<feature type="domain" description="Orn/DAP/Arg decarboxylase 2 C-terminal" evidence="5">
    <location>
        <begin position="19"/>
        <end position="364"/>
    </location>
</feature>
<dbReference type="PRINTS" id="PR01182">
    <property type="entry name" value="ORNDCRBXLASE"/>
</dbReference>
<evidence type="ECO:0000313" key="7">
    <source>
        <dbReference type="EMBL" id="NUW38700.1"/>
    </source>
</evidence>
<sequence>MINAADLIASFGSPLYVYQLDTLAAVAAQLRGMLPAPATLFYSLKANPHPQMVAELVATGCRAEVSSIGELTVALQAGCPPQDCLYTGPGKTEGELRAAISRGVTLFSAESSSDVGRISGAAGAHGVVARCLLRINGVGGAARGAIRMTNRSSQFGFDLGDVDQWAVEVMKAPHVSVVGLHFFPMSNARSEQDLASSFVESIGTAAHLRDAYGIPMQVLDLGGGFAAPFAKPGVLPEYPALKSELTAALKQHFPEYAAGTLELAFESGRYLSGTAGALYTSVTEVKQSMGSTFGVLDAGINHLGGMSGLRRLMPVEAKPEATGDEPRTRLKLVGPLCAPSDVLATDLEIALPDPGDVLQIPNVGAYGLTASLLAFLSRDSPVELTIRGDQVISASRLVVARQPFTARPVHED</sequence>
<dbReference type="SUPFAM" id="SSF50621">
    <property type="entry name" value="Alanine racemase C-terminal domain-like"/>
    <property type="match status" value="1"/>
</dbReference>
<evidence type="ECO:0000259" key="5">
    <source>
        <dbReference type="Pfam" id="PF00278"/>
    </source>
</evidence>
<comment type="cofactor">
    <cofactor evidence="1 3">
        <name>pyridoxal 5'-phosphate</name>
        <dbReference type="ChEBI" id="CHEBI:597326"/>
    </cofactor>
</comment>
<dbReference type="SUPFAM" id="SSF51419">
    <property type="entry name" value="PLP-binding barrel"/>
    <property type="match status" value="1"/>
</dbReference>
<keyword evidence="2 3" id="KW-0663">Pyridoxal phosphate</keyword>
<evidence type="ECO:0000256" key="1">
    <source>
        <dbReference type="ARBA" id="ARBA00001933"/>
    </source>
</evidence>
<dbReference type="Pfam" id="PF00278">
    <property type="entry name" value="Orn_DAP_Arg_deC"/>
    <property type="match status" value="1"/>
</dbReference>